<name>A0A916ZTR4_9HYPH</name>
<feature type="binding site" evidence="2">
    <location>
        <position position="89"/>
    </location>
    <ligand>
        <name>Mg(2+)</name>
        <dbReference type="ChEBI" id="CHEBI:18420"/>
        <label>1</label>
        <note>catalytic</note>
    </ligand>
</feature>
<comment type="caution">
    <text evidence="3">The sequence shown here is derived from an EMBL/GenBank/DDBJ whole genome shotgun (WGS) entry which is preliminary data.</text>
</comment>
<reference evidence="3" key="1">
    <citation type="journal article" date="2014" name="Int. J. Syst. Evol. Microbiol.">
        <title>Complete genome sequence of Corynebacterium casei LMG S-19264T (=DSM 44701T), isolated from a smear-ripened cheese.</title>
        <authorList>
            <consortium name="US DOE Joint Genome Institute (JGI-PGF)"/>
            <person name="Walter F."/>
            <person name="Albersmeier A."/>
            <person name="Kalinowski J."/>
            <person name="Ruckert C."/>
        </authorList>
    </citation>
    <scope>NUCLEOTIDE SEQUENCE</scope>
    <source>
        <strain evidence="3">CGMCC 1.15367</strain>
    </source>
</reference>
<keyword evidence="4" id="KW-1185">Reference proteome</keyword>
<dbReference type="RefSeq" id="WP_188910642.1">
    <property type="nucleotide sequence ID" value="NZ_BMIQ01000005.1"/>
</dbReference>
<evidence type="ECO:0000313" key="3">
    <source>
        <dbReference type="EMBL" id="GGE12288.1"/>
    </source>
</evidence>
<evidence type="ECO:0000256" key="1">
    <source>
        <dbReference type="ARBA" id="ARBA00009759"/>
    </source>
</evidence>
<dbReference type="Gene3D" id="3.40.190.80">
    <property type="match status" value="1"/>
</dbReference>
<dbReference type="InterPro" id="IPR000760">
    <property type="entry name" value="Inositol_monophosphatase-like"/>
</dbReference>
<keyword evidence="2" id="KW-0479">Metal-binding</keyword>
<evidence type="ECO:0000313" key="4">
    <source>
        <dbReference type="Proteomes" id="UP000644699"/>
    </source>
</evidence>
<dbReference type="PANTHER" id="PTHR20854:SF4">
    <property type="entry name" value="INOSITOL-1-MONOPHOSPHATASE-RELATED"/>
    <property type="match status" value="1"/>
</dbReference>
<reference evidence="3" key="2">
    <citation type="submission" date="2020-09" db="EMBL/GenBank/DDBJ databases">
        <authorList>
            <person name="Sun Q."/>
            <person name="Zhou Y."/>
        </authorList>
    </citation>
    <scope>NUCLEOTIDE SEQUENCE</scope>
    <source>
        <strain evidence="3">CGMCC 1.15367</strain>
    </source>
</reference>
<proteinExistence type="inferred from homology"/>
<accession>A0A916ZTR4</accession>
<sequence length="252" mass="26697">MSREDLLARRAAAEAVVAEAASLALDFFARRGALGIDAKRPRDFVPEADRAVERRVRALIAERFPGESVVGEEEGGEAAERYWIVDPIDGTSNFIAGAPLWGVSLGYVVADEPVVGAVRAPVLGEALAGARGCGLARDGVPLETGARPPSLGLVSLGDSADDHLPAMIDLYARLRRGGWFVQSYHCTSVAMLFAALGRLDGHIQPQTTMWDMAGGVVLCREAGLTVATRRFETGAYGVWAGTPAVLDVARPD</sequence>
<dbReference type="GO" id="GO:0046872">
    <property type="term" value="F:metal ion binding"/>
    <property type="evidence" value="ECO:0007669"/>
    <property type="project" value="UniProtKB-KW"/>
</dbReference>
<feature type="binding site" evidence="2">
    <location>
        <position position="86"/>
    </location>
    <ligand>
        <name>Mg(2+)</name>
        <dbReference type="ChEBI" id="CHEBI:18420"/>
        <label>1</label>
        <note>catalytic</note>
    </ligand>
</feature>
<feature type="binding site" evidence="2">
    <location>
        <position position="88"/>
    </location>
    <ligand>
        <name>Mg(2+)</name>
        <dbReference type="ChEBI" id="CHEBI:18420"/>
        <label>1</label>
        <note>catalytic</note>
    </ligand>
</feature>
<organism evidence="3 4">
    <name type="scientific">Aureimonas endophytica</name>
    <dbReference type="NCBI Taxonomy" id="2027858"/>
    <lineage>
        <taxon>Bacteria</taxon>
        <taxon>Pseudomonadati</taxon>
        <taxon>Pseudomonadota</taxon>
        <taxon>Alphaproteobacteria</taxon>
        <taxon>Hyphomicrobiales</taxon>
        <taxon>Aurantimonadaceae</taxon>
        <taxon>Aureimonas</taxon>
    </lineage>
</organism>
<keyword evidence="2" id="KW-0460">Magnesium</keyword>
<dbReference type="SUPFAM" id="SSF56655">
    <property type="entry name" value="Carbohydrate phosphatase"/>
    <property type="match status" value="1"/>
</dbReference>
<dbReference type="Pfam" id="PF00459">
    <property type="entry name" value="Inositol_P"/>
    <property type="match status" value="1"/>
</dbReference>
<dbReference type="GO" id="GO:0006020">
    <property type="term" value="P:inositol metabolic process"/>
    <property type="evidence" value="ECO:0007669"/>
    <property type="project" value="TreeGrafter"/>
</dbReference>
<dbReference type="PRINTS" id="PR00377">
    <property type="entry name" value="IMPHPHTASES"/>
</dbReference>
<dbReference type="Proteomes" id="UP000644699">
    <property type="component" value="Unassembled WGS sequence"/>
</dbReference>
<dbReference type="GO" id="GO:0007165">
    <property type="term" value="P:signal transduction"/>
    <property type="evidence" value="ECO:0007669"/>
    <property type="project" value="TreeGrafter"/>
</dbReference>
<dbReference type="GO" id="GO:0008934">
    <property type="term" value="F:inositol monophosphate 1-phosphatase activity"/>
    <property type="evidence" value="ECO:0007669"/>
    <property type="project" value="TreeGrafter"/>
</dbReference>
<dbReference type="Gene3D" id="3.30.540.10">
    <property type="entry name" value="Fructose-1,6-Bisphosphatase, subunit A, domain 1"/>
    <property type="match status" value="1"/>
</dbReference>
<gene>
    <name evidence="3" type="ORF">GCM10011390_34320</name>
</gene>
<dbReference type="EMBL" id="BMIQ01000005">
    <property type="protein sequence ID" value="GGE12288.1"/>
    <property type="molecule type" value="Genomic_DNA"/>
</dbReference>
<dbReference type="PANTHER" id="PTHR20854">
    <property type="entry name" value="INOSITOL MONOPHOSPHATASE"/>
    <property type="match status" value="1"/>
</dbReference>
<feature type="binding site" evidence="2">
    <location>
        <position position="211"/>
    </location>
    <ligand>
        <name>Mg(2+)</name>
        <dbReference type="ChEBI" id="CHEBI:18420"/>
        <label>1</label>
        <note>catalytic</note>
    </ligand>
</feature>
<protein>
    <submittedName>
        <fullName evidence="3">Myo-inositol-monophosphatase</fullName>
    </submittedName>
</protein>
<dbReference type="AlphaFoldDB" id="A0A916ZTR4"/>
<evidence type="ECO:0000256" key="2">
    <source>
        <dbReference type="PIRSR" id="PIRSR600760-2"/>
    </source>
</evidence>
<feature type="binding site" evidence="2">
    <location>
        <position position="72"/>
    </location>
    <ligand>
        <name>Mg(2+)</name>
        <dbReference type="ChEBI" id="CHEBI:18420"/>
        <label>1</label>
        <note>catalytic</note>
    </ligand>
</feature>
<comment type="cofactor">
    <cofactor evidence="2">
        <name>Mg(2+)</name>
        <dbReference type="ChEBI" id="CHEBI:18420"/>
    </cofactor>
</comment>
<comment type="similarity">
    <text evidence="1">Belongs to the inositol monophosphatase superfamily.</text>
</comment>